<organism evidence="1 2">
    <name type="scientific">Boeremia exigua</name>
    <dbReference type="NCBI Taxonomy" id="749465"/>
    <lineage>
        <taxon>Eukaryota</taxon>
        <taxon>Fungi</taxon>
        <taxon>Dikarya</taxon>
        <taxon>Ascomycota</taxon>
        <taxon>Pezizomycotina</taxon>
        <taxon>Dothideomycetes</taxon>
        <taxon>Pleosporomycetidae</taxon>
        <taxon>Pleosporales</taxon>
        <taxon>Pleosporineae</taxon>
        <taxon>Didymellaceae</taxon>
        <taxon>Boeremia</taxon>
    </lineage>
</organism>
<comment type="caution">
    <text evidence="1">The sequence shown here is derived from an EMBL/GenBank/DDBJ whole genome shotgun (WGS) entry which is preliminary data.</text>
</comment>
<reference evidence="1" key="1">
    <citation type="submission" date="2022-11" db="EMBL/GenBank/DDBJ databases">
        <title>Genome Sequence of Boeremia exigua.</title>
        <authorList>
            <person name="Buettner E."/>
        </authorList>
    </citation>
    <scope>NUCLEOTIDE SEQUENCE</scope>
    <source>
        <strain evidence="1">CU02</strain>
    </source>
</reference>
<gene>
    <name evidence="1" type="ORF">OPT61_g8085</name>
</gene>
<keyword evidence="2" id="KW-1185">Reference proteome</keyword>
<proteinExistence type="predicted"/>
<evidence type="ECO:0000313" key="1">
    <source>
        <dbReference type="EMBL" id="KAJ8108571.1"/>
    </source>
</evidence>
<name>A0ACC2I1D9_9PLEO</name>
<evidence type="ECO:0000313" key="2">
    <source>
        <dbReference type="Proteomes" id="UP001153331"/>
    </source>
</evidence>
<dbReference type="EMBL" id="JAPHNI010000730">
    <property type="protein sequence ID" value="KAJ8108571.1"/>
    <property type="molecule type" value="Genomic_DNA"/>
</dbReference>
<protein>
    <submittedName>
        <fullName evidence="1">Uncharacterized protein</fullName>
    </submittedName>
</protein>
<dbReference type="Proteomes" id="UP001153331">
    <property type="component" value="Unassembled WGS sequence"/>
</dbReference>
<accession>A0ACC2I1D9</accession>
<sequence length="134" mass="14863">MASFSVKSIDHVVLTARSIPQTIEFYTQRLGMKHQVFTANGGERHALVFGNQKLNLHQAGREFEPKAEHVQPGSEDLCFITDHPVDDVLKSWQANGVEILEGGKVVDRTGAVGKLRSVYCRDPDGNLIEVSNYV</sequence>